<dbReference type="InterPro" id="IPR025202">
    <property type="entry name" value="PLD-like_dom"/>
</dbReference>
<dbReference type="RefSeq" id="WP_117596338.1">
    <property type="nucleotide sequence ID" value="NZ_JAFBJI010000005.1"/>
</dbReference>
<dbReference type="Pfam" id="PF13091">
    <property type="entry name" value="PLDc_2"/>
    <property type="match status" value="1"/>
</dbReference>
<dbReference type="CDD" id="cd09117">
    <property type="entry name" value="PLDc_Bfil_DEXD_like"/>
    <property type="match status" value="1"/>
</dbReference>
<dbReference type="SUPFAM" id="SSF56024">
    <property type="entry name" value="Phospholipase D/nuclease"/>
    <property type="match status" value="1"/>
</dbReference>
<comment type="caution">
    <text evidence="2">The sequence shown here is derived from an EMBL/GenBank/DDBJ whole genome shotgun (WGS) entry which is preliminary data.</text>
</comment>
<feature type="domain" description="PLD phosphodiesterase" evidence="1">
    <location>
        <begin position="94"/>
        <end position="124"/>
    </location>
</feature>
<name>A0AB35C627_9BACT</name>
<evidence type="ECO:0000313" key="2">
    <source>
        <dbReference type="EMBL" id="MBV3123457.1"/>
    </source>
</evidence>
<accession>A0AB35C627</accession>
<dbReference type="EMBL" id="JAHOAX010000007">
    <property type="protein sequence ID" value="MBV3123457.1"/>
    <property type="molecule type" value="Genomic_DNA"/>
</dbReference>
<dbReference type="GO" id="GO:0003824">
    <property type="term" value="F:catalytic activity"/>
    <property type="evidence" value="ECO:0007669"/>
    <property type="project" value="InterPro"/>
</dbReference>
<gene>
    <name evidence="2" type="ORF">KSU80_09720</name>
</gene>
<dbReference type="Gene3D" id="3.30.870.10">
    <property type="entry name" value="Endonuclease Chain A"/>
    <property type="match status" value="1"/>
</dbReference>
<proteinExistence type="predicted"/>
<dbReference type="GO" id="GO:0006793">
    <property type="term" value="P:phosphorus metabolic process"/>
    <property type="evidence" value="ECO:0007669"/>
    <property type="project" value="UniProtKB-ARBA"/>
</dbReference>
<dbReference type="Proteomes" id="UP000777173">
    <property type="component" value="Unassembled WGS sequence"/>
</dbReference>
<protein>
    <submittedName>
        <fullName evidence="2">Phospholipase D family protein</fullName>
    </submittedName>
</protein>
<dbReference type="AlphaFoldDB" id="A0AB35C627"/>
<organism evidence="2 3">
    <name type="scientific">Phocaeicola dorei</name>
    <dbReference type="NCBI Taxonomy" id="357276"/>
    <lineage>
        <taxon>Bacteria</taxon>
        <taxon>Pseudomonadati</taxon>
        <taxon>Bacteroidota</taxon>
        <taxon>Bacteroidia</taxon>
        <taxon>Bacteroidales</taxon>
        <taxon>Bacteroidaceae</taxon>
        <taxon>Phocaeicola</taxon>
    </lineage>
</organism>
<sequence length="396" mass="45052">MKIQFLGQGYNKDTHLPVGQYLINSLTSGKYTSFTGISAFASSSAVAILADYILNSKLESVNLIVGIDQEGTPKEALEEILKLNVNSYIFYQKESPIFHPKIYLFEGEIETRLIIGSSNLTTNGLFSNIESSILLEFDNSDSEGLVLLNDLKLHYKTLFDFTDSNLFKISSEIIQAFVDKGIIPEKNRWTQKYNKTKEKAKESGETFEIPSREVTKLPREFKKLKKTKEVLLNEIIKDTNMDIDDSIDLKELNLVWTSKKLSRRDLNIPNGDNTNVTGSMFFSKGDTANIDQRHYFRDVVFKNLNWKHDTTPRTKHLERATASFRIVTLGEDHGVFKLSLTHNSDNTSPAYKQKNSMTSISWGVAKSYIAKESLLDHIAKLYSEPENNTEFTLIIE</sequence>
<evidence type="ECO:0000313" key="3">
    <source>
        <dbReference type="Proteomes" id="UP000777173"/>
    </source>
</evidence>
<dbReference type="PROSITE" id="PS50035">
    <property type="entry name" value="PLD"/>
    <property type="match status" value="1"/>
</dbReference>
<evidence type="ECO:0000259" key="1">
    <source>
        <dbReference type="PROSITE" id="PS50035"/>
    </source>
</evidence>
<reference evidence="2" key="1">
    <citation type="submission" date="2021-06" db="EMBL/GenBank/DDBJ databases">
        <title>Collection of gut derived symbiotic bacterial strains cultured from healthy donors.</title>
        <authorList>
            <person name="Lin H."/>
            <person name="Littmann E."/>
            <person name="Pamer E.G."/>
        </authorList>
    </citation>
    <scope>NUCLEOTIDE SEQUENCE</scope>
    <source>
        <strain evidence="2">MSK.5.10</strain>
    </source>
</reference>
<dbReference type="InterPro" id="IPR001736">
    <property type="entry name" value="PLipase_D/transphosphatidylase"/>
</dbReference>